<feature type="domain" description="C2" evidence="4">
    <location>
        <begin position="672"/>
        <end position="796"/>
    </location>
</feature>
<sequence>MEQTVPKETNASSLIKDVNCHQDNQTALKQSQRTFILKQPELPKSQRLSALNNKNTKQRKYTLVPKKDTRQRGRTYEQFSGKLRTRSVPLTGVNTEYSKKQVQKMNNLPPAESTSTSSEEENETEADSLSIDTTEGCSVDSAYVPSERSQWVKTKVGMRLSIPLEDVELQKKSDTCNDVLEPRLDNEASEDEPPISIIEIKPAIIRQRKKKRQPSERPHERVKLLSYLFKEETLHLDRLCQIKPILADLKGSSTGQTSAQPNKARKAFDLCVDMISLQKTFIMNLRECIQQATDPKARISRSFQCLVKKQKYLLSYFQQLPSVLEEATAVLHKHPVIVLPRNEKRPTDDVYEVRHKLQEPTTWLTQTLENVQRLISATPSGNPDAEEFQALKRELISLNADQDPYSWVYGERLPSEQPRRIKMHSLVVVMTHPQSGDRKIRYLLLFSDILVCAKAKITKNSPRIKSLDILSKSSLSTDGPASGNLTNEQLLAEEQECTSLEAKWMIPLDQLVILPNSRIEPDHERMFHKQDKIDRLKKDISQLRMEKKSYEARKGTIVRSKRIEANLMKAEGELILETPQLILPISDGEGHVYHILLVTERERDHWRRALEREAANCTKSNQSVANTQTRSGEHNSDAENKGGGVNQSLKINQYPTISEMNTLLKKYHQLVRLNTTGLALLQRFKGITGTLRTMVYGIDGLNKIDSYHVQIEVDSFNRYEEVARTRVVSQEPNPTWNQEFDIPVDDAHMVCFTIYSHCDYLAEYEVPLKSDCLSKGKTQVTLTTDESPPRTISLEFSLHHLQGPYDYKRHHSTVHRNVFGSPAHTLIDHDKTSTKSGRKENSSLSVPWIVVACVDEIERRGLREVGLYRMCGSNTELQALRDRFNESQEQAIQLLCAVEIPVLTSLLKLFFRELPEPLLTNHGSQELMKAATISNEDERNLSFSKILSALPPVNLETFRYLCQHLVTVSRYREQNMMDLGNLSMIWSNALFQSSTQTLKLVEPAKGTQSFMDSLNKEAAIGFHQTRVLHMILTAVKDQKIPVLSRSSKSLPASKGRQ</sequence>
<feature type="region of interest" description="Disordered" evidence="3">
    <location>
        <begin position="617"/>
        <end position="648"/>
    </location>
</feature>
<feature type="compositionally biased region" description="Basic and acidic residues" evidence="3">
    <location>
        <begin position="631"/>
        <end position="640"/>
    </location>
</feature>
<dbReference type="AlphaFoldDB" id="A0AAV2TQC0"/>
<dbReference type="CDD" id="cd00030">
    <property type="entry name" value="C2"/>
    <property type="match status" value="1"/>
</dbReference>
<dbReference type="Pfam" id="PF00168">
    <property type="entry name" value="C2"/>
    <property type="match status" value="1"/>
</dbReference>
<gene>
    <name evidence="6" type="ORF">CDAUBV1_LOCUS13313</name>
</gene>
<dbReference type="SMART" id="SM00239">
    <property type="entry name" value="C2"/>
    <property type="match status" value="1"/>
</dbReference>
<evidence type="ECO:0000313" key="6">
    <source>
        <dbReference type="EMBL" id="CAL5138479.1"/>
    </source>
</evidence>
<keyword evidence="2" id="KW-0175">Coiled coil</keyword>
<dbReference type="Gene3D" id="2.60.40.150">
    <property type="entry name" value="C2 domain"/>
    <property type="match status" value="1"/>
</dbReference>
<keyword evidence="1" id="KW-0344">Guanine-nucleotide releasing factor</keyword>
<dbReference type="PROSITE" id="PS50004">
    <property type="entry name" value="C2"/>
    <property type="match status" value="1"/>
</dbReference>
<proteinExistence type="predicted"/>
<accession>A0AAV2TQC0</accession>
<feature type="coiled-coil region" evidence="2">
    <location>
        <begin position="526"/>
        <end position="553"/>
    </location>
</feature>
<dbReference type="InterPro" id="IPR037769">
    <property type="entry name" value="Abr/Bcr"/>
</dbReference>
<dbReference type="SUPFAM" id="SSF49562">
    <property type="entry name" value="C2 domain (Calcium/lipid-binding domain, CaLB)"/>
    <property type="match status" value="1"/>
</dbReference>
<dbReference type="Pfam" id="PF00620">
    <property type="entry name" value="RhoGAP"/>
    <property type="match status" value="1"/>
</dbReference>
<protein>
    <recommendedName>
        <fullName evidence="8">Active breakpoint cluster region-related protein</fullName>
    </recommendedName>
</protein>
<dbReference type="InterPro" id="IPR008936">
    <property type="entry name" value="Rho_GTPase_activation_prot"/>
</dbReference>
<evidence type="ECO:0000256" key="2">
    <source>
        <dbReference type="SAM" id="Coils"/>
    </source>
</evidence>
<dbReference type="PANTHER" id="PTHR23182:SF1">
    <property type="entry name" value="RHO GTPASE ACTIVATING PROTEIN AT 1A, ISOFORM E"/>
    <property type="match status" value="1"/>
</dbReference>
<evidence type="ECO:0008006" key="8">
    <source>
        <dbReference type="Google" id="ProtNLM"/>
    </source>
</evidence>
<dbReference type="InterPro" id="IPR035892">
    <property type="entry name" value="C2_domain_sf"/>
</dbReference>
<dbReference type="PROSITE" id="PS50238">
    <property type="entry name" value="RHOGAP"/>
    <property type="match status" value="1"/>
</dbReference>
<evidence type="ECO:0000313" key="7">
    <source>
        <dbReference type="Proteomes" id="UP001497525"/>
    </source>
</evidence>
<dbReference type="EMBL" id="CAXLJL010000490">
    <property type="protein sequence ID" value="CAL5138479.1"/>
    <property type="molecule type" value="Genomic_DNA"/>
</dbReference>
<dbReference type="InterPro" id="IPR000008">
    <property type="entry name" value="C2_dom"/>
</dbReference>
<dbReference type="Proteomes" id="UP001497525">
    <property type="component" value="Unassembled WGS sequence"/>
</dbReference>
<name>A0AAV2TQC0_CALDB</name>
<evidence type="ECO:0000259" key="5">
    <source>
        <dbReference type="PROSITE" id="PS50238"/>
    </source>
</evidence>
<evidence type="ECO:0000259" key="4">
    <source>
        <dbReference type="PROSITE" id="PS50004"/>
    </source>
</evidence>
<dbReference type="SUPFAM" id="SSF48350">
    <property type="entry name" value="GTPase activation domain, GAP"/>
    <property type="match status" value="1"/>
</dbReference>
<comment type="caution">
    <text evidence="6">The sequence shown here is derived from an EMBL/GenBank/DDBJ whole genome shotgun (WGS) entry which is preliminary data.</text>
</comment>
<organism evidence="6 7">
    <name type="scientific">Calicophoron daubneyi</name>
    <name type="common">Rumen fluke</name>
    <name type="synonym">Paramphistomum daubneyi</name>
    <dbReference type="NCBI Taxonomy" id="300641"/>
    <lineage>
        <taxon>Eukaryota</taxon>
        <taxon>Metazoa</taxon>
        <taxon>Spiralia</taxon>
        <taxon>Lophotrochozoa</taxon>
        <taxon>Platyhelminthes</taxon>
        <taxon>Trematoda</taxon>
        <taxon>Digenea</taxon>
        <taxon>Plagiorchiida</taxon>
        <taxon>Pronocephalata</taxon>
        <taxon>Paramphistomoidea</taxon>
        <taxon>Paramphistomidae</taxon>
        <taxon>Calicophoron</taxon>
    </lineage>
</organism>
<dbReference type="GO" id="GO:0007165">
    <property type="term" value="P:signal transduction"/>
    <property type="evidence" value="ECO:0007669"/>
    <property type="project" value="InterPro"/>
</dbReference>
<dbReference type="SMART" id="SM00324">
    <property type="entry name" value="RhoGAP"/>
    <property type="match status" value="1"/>
</dbReference>
<dbReference type="Gene3D" id="1.10.555.10">
    <property type="entry name" value="Rho GTPase activation protein"/>
    <property type="match status" value="1"/>
</dbReference>
<feature type="region of interest" description="Disordered" evidence="3">
    <location>
        <begin position="89"/>
        <end position="133"/>
    </location>
</feature>
<feature type="compositionally biased region" description="Polar residues" evidence="3">
    <location>
        <begin position="617"/>
        <end position="630"/>
    </location>
</feature>
<feature type="domain" description="Rho-GAP" evidence="5">
    <location>
        <begin position="832"/>
        <end position="1022"/>
    </location>
</feature>
<dbReference type="InterPro" id="IPR000198">
    <property type="entry name" value="RhoGAP_dom"/>
</dbReference>
<dbReference type="PANTHER" id="PTHR23182">
    <property type="entry name" value="BREAKPOINT CLUSTER REGION PROTEIN BCR"/>
    <property type="match status" value="1"/>
</dbReference>
<evidence type="ECO:0000256" key="3">
    <source>
        <dbReference type="SAM" id="MobiDB-lite"/>
    </source>
</evidence>
<evidence type="ECO:0000256" key="1">
    <source>
        <dbReference type="ARBA" id="ARBA00022658"/>
    </source>
</evidence>
<reference evidence="6" key="1">
    <citation type="submission" date="2024-06" db="EMBL/GenBank/DDBJ databases">
        <authorList>
            <person name="Liu X."/>
            <person name="Lenzi L."/>
            <person name="Haldenby T S."/>
            <person name="Uol C."/>
        </authorList>
    </citation>
    <scope>NUCLEOTIDE SEQUENCE</scope>
</reference>
<dbReference type="GO" id="GO:0005096">
    <property type="term" value="F:GTPase activator activity"/>
    <property type="evidence" value="ECO:0007669"/>
    <property type="project" value="InterPro"/>
</dbReference>
<dbReference type="CDD" id="cd00159">
    <property type="entry name" value="RhoGAP"/>
    <property type="match status" value="1"/>
</dbReference>
<dbReference type="GO" id="GO:0016020">
    <property type="term" value="C:membrane"/>
    <property type="evidence" value="ECO:0007669"/>
    <property type="project" value="TreeGrafter"/>
</dbReference>
<dbReference type="GO" id="GO:0005085">
    <property type="term" value="F:guanyl-nucleotide exchange factor activity"/>
    <property type="evidence" value="ECO:0007669"/>
    <property type="project" value="UniProtKB-KW"/>
</dbReference>